<accession>A0AAN9TAB1</accession>
<protein>
    <submittedName>
        <fullName evidence="1">Uncharacterized protein</fullName>
    </submittedName>
</protein>
<keyword evidence="2" id="KW-1185">Reference proteome</keyword>
<evidence type="ECO:0000313" key="1">
    <source>
        <dbReference type="EMBL" id="KAK7410966.1"/>
    </source>
</evidence>
<dbReference type="EMBL" id="JAYMYS010000001">
    <property type="protein sequence ID" value="KAK7410966.1"/>
    <property type="molecule type" value="Genomic_DNA"/>
</dbReference>
<organism evidence="1 2">
    <name type="scientific">Psophocarpus tetragonolobus</name>
    <name type="common">Winged bean</name>
    <name type="synonym">Dolichos tetragonolobus</name>
    <dbReference type="NCBI Taxonomy" id="3891"/>
    <lineage>
        <taxon>Eukaryota</taxon>
        <taxon>Viridiplantae</taxon>
        <taxon>Streptophyta</taxon>
        <taxon>Embryophyta</taxon>
        <taxon>Tracheophyta</taxon>
        <taxon>Spermatophyta</taxon>
        <taxon>Magnoliopsida</taxon>
        <taxon>eudicotyledons</taxon>
        <taxon>Gunneridae</taxon>
        <taxon>Pentapetalae</taxon>
        <taxon>rosids</taxon>
        <taxon>fabids</taxon>
        <taxon>Fabales</taxon>
        <taxon>Fabaceae</taxon>
        <taxon>Papilionoideae</taxon>
        <taxon>50 kb inversion clade</taxon>
        <taxon>NPAAA clade</taxon>
        <taxon>indigoferoid/millettioid clade</taxon>
        <taxon>Phaseoleae</taxon>
        <taxon>Psophocarpus</taxon>
    </lineage>
</organism>
<dbReference type="AlphaFoldDB" id="A0AAN9TAB1"/>
<name>A0AAN9TAB1_PSOTE</name>
<comment type="caution">
    <text evidence="1">The sequence shown here is derived from an EMBL/GenBank/DDBJ whole genome shotgun (WGS) entry which is preliminary data.</text>
</comment>
<evidence type="ECO:0000313" key="2">
    <source>
        <dbReference type="Proteomes" id="UP001386955"/>
    </source>
</evidence>
<sequence>MGLTKGRLKHIESPNNDRAKLFHNPSDSGELGILIGLHLLRQGATALSDVAIRKLLVRFRKEFGVFFGDLNKDEQNFGNL</sequence>
<proteinExistence type="predicted"/>
<dbReference type="Proteomes" id="UP001386955">
    <property type="component" value="Unassembled WGS sequence"/>
</dbReference>
<reference evidence="1 2" key="1">
    <citation type="submission" date="2024-01" db="EMBL/GenBank/DDBJ databases">
        <title>The genomes of 5 underutilized Papilionoideae crops provide insights into root nodulation and disease resistanc.</title>
        <authorList>
            <person name="Jiang F."/>
        </authorList>
    </citation>
    <scope>NUCLEOTIDE SEQUENCE [LARGE SCALE GENOMIC DNA]</scope>
    <source>
        <strain evidence="1">DUOXIRENSHENG_FW03</strain>
        <tissue evidence="1">Leaves</tissue>
    </source>
</reference>
<gene>
    <name evidence="1" type="ORF">VNO78_02242</name>
</gene>